<proteinExistence type="predicted"/>
<accession>H5X3T5</accession>
<sequence length="74" mass="7916">MVSRRGLDGLVEDFDKALSLVNEAAHVLEDASVFVSAAGALFARQSAGVIGQLNEVYGEIQRIKHELSEVSADD</sequence>
<reference evidence="1 2" key="1">
    <citation type="journal article" date="2012" name="Stand. Genomic Sci.">
        <title>Genome sequence of the ocean sediment bacterium Saccharomonospora marina type strain (XMU15(T)).</title>
        <authorList>
            <person name="Klenk H.P."/>
            <person name="Lu M."/>
            <person name="Lucas S."/>
            <person name="Lapidus A."/>
            <person name="Copeland A."/>
            <person name="Pitluck S."/>
            <person name="Goodwin L.A."/>
            <person name="Han C."/>
            <person name="Tapia R."/>
            <person name="Brambilla E.M."/>
            <person name="Potter G."/>
            <person name="Land M."/>
            <person name="Ivanova N."/>
            <person name="Rohde M."/>
            <person name="Goker M."/>
            <person name="Detter J.C."/>
            <person name="Li W.J."/>
            <person name="Kyrpides N.C."/>
            <person name="Woyke T."/>
        </authorList>
    </citation>
    <scope>NUCLEOTIDE SEQUENCE [LARGE SCALE GENOMIC DNA]</scope>
    <source>
        <strain evidence="1 2">XMU15</strain>
    </source>
</reference>
<protein>
    <submittedName>
        <fullName evidence="1">Uncharacterized protein</fullName>
    </submittedName>
</protein>
<dbReference type="HOGENOM" id="CLU_2685635_0_0_11"/>
<keyword evidence="2" id="KW-1185">Reference proteome</keyword>
<evidence type="ECO:0000313" key="1">
    <source>
        <dbReference type="EMBL" id="EHR52153.1"/>
    </source>
</evidence>
<name>H5X3T5_9PSEU</name>
<organism evidence="1 2">
    <name type="scientific">Saccharomonospora marina XMU15</name>
    <dbReference type="NCBI Taxonomy" id="882083"/>
    <lineage>
        <taxon>Bacteria</taxon>
        <taxon>Bacillati</taxon>
        <taxon>Actinomycetota</taxon>
        <taxon>Actinomycetes</taxon>
        <taxon>Pseudonocardiales</taxon>
        <taxon>Pseudonocardiaceae</taxon>
        <taxon>Saccharomonospora</taxon>
    </lineage>
</organism>
<gene>
    <name evidence="1" type="ORF">SacmaDRAFT_3955</name>
</gene>
<dbReference type="Proteomes" id="UP000004926">
    <property type="component" value="Chromosome"/>
</dbReference>
<dbReference type="EMBL" id="CM001439">
    <property type="protein sequence ID" value="EHR52153.1"/>
    <property type="molecule type" value="Genomic_DNA"/>
</dbReference>
<dbReference type="AlphaFoldDB" id="H5X3T5"/>
<dbReference type="STRING" id="882083.SacmaDRAFT_3955"/>
<evidence type="ECO:0000313" key="2">
    <source>
        <dbReference type="Proteomes" id="UP000004926"/>
    </source>
</evidence>